<organism evidence="1 2">
    <name type="scientific">Streptococcus suis</name>
    <dbReference type="NCBI Taxonomy" id="1307"/>
    <lineage>
        <taxon>Bacteria</taxon>
        <taxon>Bacillati</taxon>
        <taxon>Bacillota</taxon>
        <taxon>Bacilli</taxon>
        <taxon>Lactobacillales</taxon>
        <taxon>Streptococcaceae</taxon>
        <taxon>Streptococcus</taxon>
    </lineage>
</organism>
<dbReference type="AlphaFoldDB" id="A0A4T2HGB7"/>
<evidence type="ECO:0000313" key="1">
    <source>
        <dbReference type="EMBL" id="TII01626.1"/>
    </source>
</evidence>
<dbReference type="EMBL" id="SSXK01000033">
    <property type="protein sequence ID" value="TII01626.1"/>
    <property type="molecule type" value="Genomic_DNA"/>
</dbReference>
<gene>
    <name evidence="1" type="ORF">E8L09_09340</name>
</gene>
<sequence length="442" mass="49531">MNDLVSEENVNLNPSSLTTQGNLVVDEVVKSLGMPREILPPNDEISTALMLLPRELNLIPPRLRNQFIAKACIASSVGLFDGAIIYVWNCVITELRSRVSSFGMEMIAQISGNSKPDNFLDKIQDVDLLDLCYQLNIIDEQGHFYLQQCREIRNNASIAHPSNINIDDRELVTFISRCCKYGLSESAISAGIDIKSLNAVLSGDQDTEVLSHFVSLLKSTFRSQQTLVYKLLYSNYIDSSKSSLVRSNALAIAKGTSELLSENPDIIIELLDKHNQYLLSGTPDQRTNSKKFFEEIGQLNSLSEVEKISSFSKAINNLRTAHCGMNNFYNEPPFAERLQELSEQINPIPEQIIGKYVQVNLDCYVGNSYGISWSAAADCEKMLQNLTPKGIENLITRLNSVSQTLTANQKERIRSLLTYHEHSLIPFPIQKTQIQTLKSKFA</sequence>
<evidence type="ECO:0000313" key="2">
    <source>
        <dbReference type="Proteomes" id="UP000306426"/>
    </source>
</evidence>
<accession>A0A4T2HGB7</accession>
<dbReference type="RefSeq" id="WP_105179233.1">
    <property type="nucleotide sequence ID" value="NZ_JAFFHL010000023.1"/>
</dbReference>
<reference evidence="1 2" key="1">
    <citation type="submission" date="2019-04" db="EMBL/GenBank/DDBJ databases">
        <title>Genome analysis of Streptococcus suis strain WUSS286.</title>
        <authorList>
            <person name="Chen H."/>
            <person name="Gao X."/>
            <person name="Wu Z."/>
        </authorList>
    </citation>
    <scope>NUCLEOTIDE SEQUENCE [LARGE SCALE GENOMIC DNA]</scope>
    <source>
        <strain evidence="1 2">WUSS286</strain>
    </source>
</reference>
<proteinExistence type="predicted"/>
<dbReference type="Proteomes" id="UP000306426">
    <property type="component" value="Unassembled WGS sequence"/>
</dbReference>
<protein>
    <submittedName>
        <fullName evidence="1">Uncharacterized protein</fullName>
    </submittedName>
</protein>
<comment type="caution">
    <text evidence="1">The sequence shown here is derived from an EMBL/GenBank/DDBJ whole genome shotgun (WGS) entry which is preliminary data.</text>
</comment>
<name>A0A4T2HGB7_STRSU</name>